<accession>A0A382GTD8</accession>
<evidence type="ECO:0000313" key="1">
    <source>
        <dbReference type="EMBL" id="SVB77451.1"/>
    </source>
</evidence>
<dbReference type="Pfam" id="PF00543">
    <property type="entry name" value="P-II"/>
    <property type="match status" value="1"/>
</dbReference>
<dbReference type="InterPro" id="IPR011322">
    <property type="entry name" value="N-reg_PII-like_a/b"/>
</dbReference>
<proteinExistence type="predicted"/>
<reference evidence="1" key="1">
    <citation type="submission" date="2018-05" db="EMBL/GenBank/DDBJ databases">
        <authorList>
            <person name="Lanie J.A."/>
            <person name="Ng W.-L."/>
            <person name="Kazmierczak K.M."/>
            <person name="Andrzejewski T.M."/>
            <person name="Davidsen T.M."/>
            <person name="Wayne K.J."/>
            <person name="Tettelin H."/>
            <person name="Glass J.I."/>
            <person name="Rusch D."/>
            <person name="Podicherti R."/>
            <person name="Tsui H.-C.T."/>
            <person name="Winkler M.E."/>
        </authorList>
    </citation>
    <scope>NUCLEOTIDE SEQUENCE</scope>
</reference>
<gene>
    <name evidence="1" type="ORF">METZ01_LOCUS230305</name>
</gene>
<organism evidence="1">
    <name type="scientific">marine metagenome</name>
    <dbReference type="NCBI Taxonomy" id="408172"/>
    <lineage>
        <taxon>unclassified sequences</taxon>
        <taxon>metagenomes</taxon>
        <taxon>ecological metagenomes</taxon>
    </lineage>
</organism>
<protein>
    <recommendedName>
        <fullName evidence="2">Nitrogen regulatory protein P-II</fullName>
    </recommendedName>
</protein>
<sequence length="58" mass="6525">MKMIKCYIQYEKLEVVREKLFELGVPGLSVVDAKGIGKPMSQLTSDSDLKVPQFHPCV</sequence>
<evidence type="ECO:0008006" key="2">
    <source>
        <dbReference type="Google" id="ProtNLM"/>
    </source>
</evidence>
<dbReference type="InterPro" id="IPR015867">
    <property type="entry name" value="N-reg_PII/ATP_PRibTrfase_C"/>
</dbReference>
<dbReference type="AlphaFoldDB" id="A0A382GTD8"/>
<dbReference type="Gene3D" id="3.30.70.120">
    <property type="match status" value="1"/>
</dbReference>
<name>A0A382GTD8_9ZZZZ</name>
<dbReference type="GO" id="GO:0006808">
    <property type="term" value="P:regulation of nitrogen utilization"/>
    <property type="evidence" value="ECO:0007669"/>
    <property type="project" value="InterPro"/>
</dbReference>
<dbReference type="InterPro" id="IPR002187">
    <property type="entry name" value="N-reg_PII"/>
</dbReference>
<dbReference type="GO" id="GO:0030234">
    <property type="term" value="F:enzyme regulator activity"/>
    <property type="evidence" value="ECO:0007669"/>
    <property type="project" value="InterPro"/>
</dbReference>
<dbReference type="EMBL" id="UINC01056890">
    <property type="protein sequence ID" value="SVB77451.1"/>
    <property type="molecule type" value="Genomic_DNA"/>
</dbReference>
<dbReference type="SUPFAM" id="SSF54913">
    <property type="entry name" value="GlnB-like"/>
    <property type="match status" value="1"/>
</dbReference>